<dbReference type="RefSeq" id="WP_068889044.1">
    <property type="nucleotide sequence ID" value="NZ_CBCRUU010000007.1"/>
</dbReference>
<accession>A0A1C3CTN1</accession>
<proteinExistence type="predicted"/>
<keyword evidence="3" id="KW-1185">Reference proteome</keyword>
<protein>
    <recommendedName>
        <fullName evidence="1">Helix-turn-helix type 11 domain-containing protein</fullName>
    </recommendedName>
</protein>
<feature type="domain" description="Helix-turn-helix type 11" evidence="1">
    <location>
        <begin position="9"/>
        <end position="51"/>
    </location>
</feature>
<dbReference type="Proteomes" id="UP000186553">
    <property type="component" value="Unassembled WGS sequence"/>
</dbReference>
<gene>
    <name evidence="2" type="ORF">BBP83_11395</name>
</gene>
<dbReference type="STRING" id="1891224.BBP83_11395"/>
<comment type="caution">
    <text evidence="2">The sequence shown here is derived from an EMBL/GenBank/DDBJ whole genome shotgun (WGS) entry which is preliminary data.</text>
</comment>
<evidence type="ECO:0000313" key="3">
    <source>
        <dbReference type="Proteomes" id="UP000186553"/>
    </source>
</evidence>
<evidence type="ECO:0000313" key="2">
    <source>
        <dbReference type="EMBL" id="ODA12080.1"/>
    </source>
</evidence>
<sequence>MIETFGKTQQNLLYALQAHKLGLTMDALAETLTITRTAVRQHLTTLKQQGFIEKGQRLSSGGRPSQFYRLSSKGFDLFPKQYSLFSEFLLKAIVSEKGEEGLSNWLYQLGTQVAQNFKPTTTNENMHRRLIHTVNIMNTLAYDAKIVEALPSQTPDAIEAMNCVYHDLAAHYPQVCQFDLALLASLTESEVLHEKCIQKGDNVCRFCFKKK</sequence>
<dbReference type="InterPro" id="IPR036390">
    <property type="entry name" value="WH_DNA-bd_sf"/>
</dbReference>
<dbReference type="InterPro" id="IPR036388">
    <property type="entry name" value="WH-like_DNA-bd_sf"/>
</dbReference>
<organism evidence="2 3">
    <name type="scientific">Acinetobacter celticus</name>
    <dbReference type="NCBI Taxonomy" id="1891224"/>
    <lineage>
        <taxon>Bacteria</taxon>
        <taxon>Pseudomonadati</taxon>
        <taxon>Pseudomonadota</taxon>
        <taxon>Gammaproteobacteria</taxon>
        <taxon>Moraxellales</taxon>
        <taxon>Moraxellaceae</taxon>
        <taxon>Acinetobacter</taxon>
    </lineage>
</organism>
<dbReference type="SUPFAM" id="SSF46785">
    <property type="entry name" value="Winged helix' DNA-binding domain"/>
    <property type="match status" value="1"/>
</dbReference>
<dbReference type="Gene3D" id="1.10.10.10">
    <property type="entry name" value="Winged helix-like DNA-binding domain superfamily/Winged helix DNA-binding domain"/>
    <property type="match status" value="1"/>
</dbReference>
<reference evidence="2 3" key="1">
    <citation type="submission" date="2016-07" db="EMBL/GenBank/DDBJ databases">
        <title>Acinetobacter sp. ANC 4603.</title>
        <authorList>
            <person name="Radolfova-Krizova L."/>
            <person name="Nemec A."/>
        </authorList>
    </citation>
    <scope>NUCLEOTIDE SEQUENCE [LARGE SCALE GENOMIC DNA]</scope>
    <source>
        <strain evidence="2 3">ANC 4603</strain>
    </source>
</reference>
<dbReference type="AlphaFoldDB" id="A0A1C3CTN1"/>
<name>A0A1C3CTN1_9GAMM</name>
<dbReference type="InterPro" id="IPR013196">
    <property type="entry name" value="HTH_11"/>
</dbReference>
<evidence type="ECO:0000259" key="1">
    <source>
        <dbReference type="Pfam" id="PF08279"/>
    </source>
</evidence>
<dbReference type="EMBL" id="MBDL01000012">
    <property type="protein sequence ID" value="ODA12080.1"/>
    <property type="molecule type" value="Genomic_DNA"/>
</dbReference>
<dbReference type="Pfam" id="PF08279">
    <property type="entry name" value="HTH_11"/>
    <property type="match status" value="1"/>
</dbReference>